<keyword evidence="1" id="KW-0175">Coiled coil</keyword>
<reference evidence="2" key="1">
    <citation type="submission" date="2025-08" db="UniProtKB">
        <authorList>
            <consortium name="Ensembl"/>
        </authorList>
    </citation>
    <scope>IDENTIFICATION</scope>
</reference>
<evidence type="ECO:0000313" key="2">
    <source>
        <dbReference type="Ensembl" id="ENSHBUP00000007319.1"/>
    </source>
</evidence>
<feature type="coiled-coil region" evidence="1">
    <location>
        <begin position="89"/>
        <end position="130"/>
    </location>
</feature>
<evidence type="ECO:0000313" key="3">
    <source>
        <dbReference type="Proteomes" id="UP000264840"/>
    </source>
</evidence>
<dbReference type="Ensembl" id="ENSHBUT00000003843.1">
    <property type="protein sequence ID" value="ENSHBUP00000007319.1"/>
    <property type="gene ID" value="ENSHBUG00000008806.1"/>
</dbReference>
<protein>
    <recommendedName>
        <fullName evidence="4">L1 transposable element RRM domain-containing protein</fullName>
    </recommendedName>
</protein>
<dbReference type="InterPro" id="IPR042566">
    <property type="entry name" value="L1_C"/>
</dbReference>
<reference evidence="2" key="2">
    <citation type="submission" date="2025-09" db="UniProtKB">
        <authorList>
            <consortium name="Ensembl"/>
        </authorList>
    </citation>
    <scope>IDENTIFICATION</scope>
</reference>
<accession>A0A3Q2V9H6</accession>
<name>A0A3Q2V9H6_HAPBU</name>
<keyword evidence="3" id="KW-1185">Reference proteome</keyword>
<dbReference type="InterPro" id="IPR004244">
    <property type="entry name" value="Transposase_22"/>
</dbReference>
<dbReference type="Gene3D" id="1.20.5.340">
    <property type="match status" value="1"/>
</dbReference>
<dbReference type="PANTHER" id="PTHR11505">
    <property type="entry name" value="L1 TRANSPOSABLE ELEMENT-RELATED"/>
    <property type="match status" value="1"/>
</dbReference>
<proteinExistence type="predicted"/>
<sequence length="289" mass="33045">MRRGLWRPPERTPKQRLKVNLLVDGSYDDASNELETEKMEGACASAQQTETSVLAAIPSLKIHFTAQLQEAIISNQEIEDAIGVFSERLTSAETRISKVEDDVSSLTSKEASLQKKLQELLLKVDDLENRSRRSNPRLVGLPENTEQGEITIFSRPKTSSSQVQTWLLDVLRQGRNTPNGPPHVIIMKFLNYQDKLRVMRAARLKGKITHNGHQVMFFPDLSTEVQKQQKQYNQVKQQLREMHINFGLIFPAKMRIFHHGNRLLFHTPAEVEDFIRRVRQISTASPLLA</sequence>
<dbReference type="STRING" id="8153.ENSHBUP00000007319"/>
<evidence type="ECO:0000256" key="1">
    <source>
        <dbReference type="SAM" id="Coils"/>
    </source>
</evidence>
<evidence type="ECO:0008006" key="4">
    <source>
        <dbReference type="Google" id="ProtNLM"/>
    </source>
</evidence>
<organism evidence="2 3">
    <name type="scientific">Haplochromis burtoni</name>
    <name type="common">Burton's mouthbrooder</name>
    <name type="synonym">Chromis burtoni</name>
    <dbReference type="NCBI Taxonomy" id="8153"/>
    <lineage>
        <taxon>Eukaryota</taxon>
        <taxon>Metazoa</taxon>
        <taxon>Chordata</taxon>
        <taxon>Craniata</taxon>
        <taxon>Vertebrata</taxon>
        <taxon>Euteleostomi</taxon>
        <taxon>Actinopterygii</taxon>
        <taxon>Neopterygii</taxon>
        <taxon>Teleostei</taxon>
        <taxon>Neoteleostei</taxon>
        <taxon>Acanthomorphata</taxon>
        <taxon>Ovalentaria</taxon>
        <taxon>Cichlomorphae</taxon>
        <taxon>Cichliformes</taxon>
        <taxon>Cichlidae</taxon>
        <taxon>African cichlids</taxon>
        <taxon>Pseudocrenilabrinae</taxon>
        <taxon>Haplochromini</taxon>
        <taxon>Haplochromis</taxon>
    </lineage>
</organism>
<dbReference type="AlphaFoldDB" id="A0A3Q2V9H6"/>
<dbReference type="Proteomes" id="UP000264840">
    <property type="component" value="Unplaced"/>
</dbReference>
<dbReference type="GeneTree" id="ENSGT01040000240549"/>
<dbReference type="Gene3D" id="3.30.250.20">
    <property type="entry name" value="L1 transposable element, C-terminal domain"/>
    <property type="match status" value="1"/>
</dbReference>
<dbReference type="OMA" id="HVMFFPD"/>